<dbReference type="InterPro" id="IPR007499">
    <property type="entry name" value="ERF_bacteria_virus"/>
</dbReference>
<feature type="compositionally biased region" description="Gly residues" evidence="1">
    <location>
        <begin position="151"/>
        <end position="169"/>
    </location>
</feature>
<reference evidence="2 3" key="1">
    <citation type="submission" date="2019-09" db="EMBL/GenBank/DDBJ databases">
        <title>Salinarimonas rosea gen. nov., sp. nov., a new member of the a-2 subgroup of the Proteobacteria.</title>
        <authorList>
            <person name="Liu J."/>
        </authorList>
    </citation>
    <scope>NUCLEOTIDE SEQUENCE [LARGE SCALE GENOMIC DNA]</scope>
    <source>
        <strain evidence="2 3">BN140002</strain>
    </source>
</reference>
<evidence type="ECO:0008006" key="4">
    <source>
        <dbReference type="Google" id="ProtNLM"/>
    </source>
</evidence>
<dbReference type="Pfam" id="PF04404">
    <property type="entry name" value="ERF"/>
    <property type="match status" value="1"/>
</dbReference>
<gene>
    <name evidence="2" type="ORF">F0L46_22910</name>
</gene>
<accession>A0A5B2V8N7</accession>
<dbReference type="RefSeq" id="WP_149821937.1">
    <property type="nucleotide sequence ID" value="NZ_VUOA01000043.1"/>
</dbReference>
<dbReference type="Proteomes" id="UP000323142">
    <property type="component" value="Unassembled WGS sequence"/>
</dbReference>
<keyword evidence="3" id="KW-1185">Reference proteome</keyword>
<organism evidence="2 3">
    <name type="scientific">Salinarimonas soli</name>
    <dbReference type="NCBI Taxonomy" id="1638099"/>
    <lineage>
        <taxon>Bacteria</taxon>
        <taxon>Pseudomonadati</taxon>
        <taxon>Pseudomonadota</taxon>
        <taxon>Alphaproteobacteria</taxon>
        <taxon>Hyphomicrobiales</taxon>
        <taxon>Salinarimonadaceae</taxon>
        <taxon>Salinarimonas</taxon>
    </lineage>
</organism>
<reference evidence="2 3" key="2">
    <citation type="submission" date="2019-09" db="EMBL/GenBank/DDBJ databases">
        <authorList>
            <person name="Jin C."/>
        </authorList>
    </citation>
    <scope>NUCLEOTIDE SEQUENCE [LARGE SCALE GENOMIC DNA]</scope>
    <source>
        <strain evidence="2 3">BN140002</strain>
    </source>
</reference>
<feature type="compositionally biased region" description="Polar residues" evidence="1">
    <location>
        <begin position="260"/>
        <end position="269"/>
    </location>
</feature>
<dbReference type="EMBL" id="VUOA01000043">
    <property type="protein sequence ID" value="KAA2234802.1"/>
    <property type="molecule type" value="Genomic_DNA"/>
</dbReference>
<proteinExistence type="predicted"/>
<feature type="region of interest" description="Disordered" evidence="1">
    <location>
        <begin position="150"/>
        <end position="283"/>
    </location>
</feature>
<feature type="compositionally biased region" description="Low complexity" evidence="1">
    <location>
        <begin position="270"/>
        <end position="283"/>
    </location>
</feature>
<protein>
    <recommendedName>
        <fullName evidence="4">ERF superfamily protein</fullName>
    </recommendedName>
</protein>
<evidence type="ECO:0000256" key="1">
    <source>
        <dbReference type="SAM" id="MobiDB-lite"/>
    </source>
</evidence>
<name>A0A5B2V8N7_9HYPH</name>
<dbReference type="OrthoDB" id="149299at2"/>
<evidence type="ECO:0000313" key="2">
    <source>
        <dbReference type="EMBL" id="KAA2234802.1"/>
    </source>
</evidence>
<evidence type="ECO:0000313" key="3">
    <source>
        <dbReference type="Proteomes" id="UP000323142"/>
    </source>
</evidence>
<comment type="caution">
    <text evidence="2">The sequence shown here is derived from an EMBL/GenBank/DDBJ whole genome shotgun (WGS) entry which is preliminary data.</text>
</comment>
<dbReference type="AlphaFoldDB" id="A0A5B2V8N7"/>
<sequence length="350" mass="35240">MRSGSEGLAQLAAALAKAQAELVNPAKTLTGRIERWGLGREGQTYRYAPLSAGLDIVRKTLCRHELAVLQTTHVERDGGLVLLTTTLAHGSGEWIAATWPVCRLSDMASPQAMGAALTYARRYGLFTLVGLAGEDDLDAPAAAPAWERAGGQAGAAAGGLGGGVTGGDTPGVTQGSHPGQVGVTGGLQGRQVASPEGPSVTFQGNSVNPGGDTVTPPAADPCAKRAWQAPASVSQSTLRGRRRGTPARARGGPLRPPGTVSATHQQPSTGPAEPGAGPGASADPLLACALQALPSRRGLSDTERAQADADFLARAEALGADPDLLVAFTLAEGGATPSPSSALNPGESHA</sequence>